<sequence length="294" mass="33346">MDATLTFDARALLGEGPVWDPDSSKLYWTDILRGELHVFDPETNEDVIHRFNSFVTAISRYQKDKLVLVMKDGFYLFDLVQKQLTLLKKPEQMEHSLRFNDGKCDPAGRLWAGTMSMEGKKEKGAFYRLEKDLQLTTIIEPVSISNGLDWDREKHVFYYIDTPTMEIKQFQYDPETGNLSNQEVVYRFEEDAGYPDGMTIDQEGNLWVALFGGGKAVKIDPGKKEWIDTIYLPVPHVTCCAFGGTNMKTLFITTASIPLSEKERGDNPHAGSLFSVELQVGGFTPESFKCNAQI</sequence>
<feature type="domain" description="SMP-30/Gluconolactonase/LRE-like region" evidence="4">
    <location>
        <begin position="13"/>
        <end position="255"/>
    </location>
</feature>
<feature type="binding site" evidence="3">
    <location>
        <position position="118"/>
    </location>
    <ligand>
        <name>substrate</name>
    </ligand>
</feature>
<dbReference type="InterPro" id="IPR005511">
    <property type="entry name" value="SMP-30"/>
</dbReference>
<evidence type="ECO:0000259" key="4">
    <source>
        <dbReference type="Pfam" id="PF08450"/>
    </source>
</evidence>
<dbReference type="PRINTS" id="PR01790">
    <property type="entry name" value="SMP30FAMILY"/>
</dbReference>
<reference evidence="5 6" key="2">
    <citation type="journal article" date="2016" name="Int. J. Syst. Evol. Microbiol.">
        <title>Bacillus gobiensis sp. nov., isolated from a soil sample.</title>
        <authorList>
            <person name="Liu B."/>
            <person name="Liu G.H."/>
            <person name="Cetin S."/>
            <person name="Schumann P."/>
            <person name="Pan Z.Z."/>
            <person name="Chen Q.Q."/>
        </authorList>
    </citation>
    <scope>NUCLEOTIDE SEQUENCE [LARGE SCALE GENOMIC DNA]</scope>
    <source>
        <strain evidence="5 6">FJAT-4402</strain>
    </source>
</reference>
<feature type="binding site" evidence="3">
    <location>
        <position position="146"/>
    </location>
    <ligand>
        <name>a divalent metal cation</name>
        <dbReference type="ChEBI" id="CHEBI:60240"/>
    </ligand>
</feature>
<keyword evidence="3" id="KW-0479">Metal-binding</keyword>
<dbReference type="PATRIC" id="fig|1441095.3.peg.2764"/>
<dbReference type="RefSeq" id="WP_053604112.1">
    <property type="nucleotide sequence ID" value="NZ_CP012600.1"/>
</dbReference>
<feature type="active site" description="Proton donor/acceptor" evidence="2">
    <location>
        <position position="196"/>
    </location>
</feature>
<organism evidence="5 6">
    <name type="scientific">Bacillus gobiensis</name>
    <dbReference type="NCBI Taxonomy" id="1441095"/>
    <lineage>
        <taxon>Bacteria</taxon>
        <taxon>Bacillati</taxon>
        <taxon>Bacillota</taxon>
        <taxon>Bacilli</taxon>
        <taxon>Bacillales</taxon>
        <taxon>Bacillaceae</taxon>
        <taxon>Bacillus</taxon>
    </lineage>
</organism>
<keyword evidence="6" id="KW-1185">Reference proteome</keyword>
<comment type="similarity">
    <text evidence="1">Belongs to the SMP-30/CGR1 family.</text>
</comment>
<evidence type="ECO:0000256" key="2">
    <source>
        <dbReference type="PIRSR" id="PIRSR605511-1"/>
    </source>
</evidence>
<protein>
    <submittedName>
        <fullName evidence="5">Sugar lactone lactonase YvrE</fullName>
    </submittedName>
</protein>
<dbReference type="AlphaFoldDB" id="A0A0M3RA03"/>
<feature type="binding site" evidence="3">
    <location>
        <position position="100"/>
    </location>
    <ligand>
        <name>substrate</name>
    </ligand>
</feature>
<dbReference type="STRING" id="1441095.AM592_12595"/>
<dbReference type="GO" id="GO:0004341">
    <property type="term" value="F:gluconolactonase activity"/>
    <property type="evidence" value="ECO:0007669"/>
    <property type="project" value="TreeGrafter"/>
</dbReference>
<dbReference type="Proteomes" id="UP000067625">
    <property type="component" value="Chromosome"/>
</dbReference>
<dbReference type="InterPro" id="IPR011042">
    <property type="entry name" value="6-blade_b-propeller_TolB-like"/>
</dbReference>
<dbReference type="SUPFAM" id="SSF63829">
    <property type="entry name" value="Calcium-dependent phosphotriesterase"/>
    <property type="match status" value="1"/>
</dbReference>
<feature type="binding site" evidence="3">
    <location>
        <position position="15"/>
    </location>
    <ligand>
        <name>a divalent metal cation</name>
        <dbReference type="ChEBI" id="CHEBI:60240"/>
    </ligand>
</feature>
<dbReference type="EMBL" id="CP012600">
    <property type="protein sequence ID" value="ALC82326.1"/>
    <property type="molecule type" value="Genomic_DNA"/>
</dbReference>
<dbReference type="InterPro" id="IPR013658">
    <property type="entry name" value="SGL"/>
</dbReference>
<evidence type="ECO:0000313" key="5">
    <source>
        <dbReference type="EMBL" id="ALC82326.1"/>
    </source>
</evidence>
<dbReference type="GO" id="GO:0005509">
    <property type="term" value="F:calcium ion binding"/>
    <property type="evidence" value="ECO:0007669"/>
    <property type="project" value="TreeGrafter"/>
</dbReference>
<dbReference type="Pfam" id="PF08450">
    <property type="entry name" value="SGL"/>
    <property type="match status" value="1"/>
</dbReference>
<dbReference type="GO" id="GO:0019853">
    <property type="term" value="P:L-ascorbic acid biosynthetic process"/>
    <property type="evidence" value="ECO:0007669"/>
    <property type="project" value="TreeGrafter"/>
</dbReference>
<reference evidence="6" key="1">
    <citation type="submission" date="2015-08" db="EMBL/GenBank/DDBJ databases">
        <title>Genome sequencing project for genomic taxonomy and phylogenomics of Bacillus-like bacteria.</title>
        <authorList>
            <person name="Liu B."/>
            <person name="Wang J."/>
            <person name="Zhu Y."/>
            <person name="Liu G."/>
            <person name="Chen Q."/>
            <person name="Chen Z."/>
            <person name="Lan J."/>
            <person name="Che J."/>
            <person name="Ge C."/>
            <person name="Shi H."/>
            <person name="Pan Z."/>
            <person name="Liu X."/>
        </authorList>
    </citation>
    <scope>NUCLEOTIDE SEQUENCE [LARGE SCALE GENOMIC DNA]</scope>
    <source>
        <strain evidence="6">FJAT-4402</strain>
    </source>
</reference>
<evidence type="ECO:0000256" key="3">
    <source>
        <dbReference type="PIRSR" id="PIRSR605511-2"/>
    </source>
</evidence>
<dbReference type="Gene3D" id="2.120.10.30">
    <property type="entry name" value="TolB, C-terminal domain"/>
    <property type="match status" value="1"/>
</dbReference>
<comment type="cofactor">
    <cofactor evidence="3">
        <name>Zn(2+)</name>
        <dbReference type="ChEBI" id="CHEBI:29105"/>
    </cofactor>
    <text evidence="3">Binds 1 divalent metal cation per subunit.</text>
</comment>
<evidence type="ECO:0000256" key="1">
    <source>
        <dbReference type="ARBA" id="ARBA00008853"/>
    </source>
</evidence>
<feature type="binding site" evidence="3">
    <location>
        <position position="196"/>
    </location>
    <ligand>
        <name>a divalent metal cation</name>
        <dbReference type="ChEBI" id="CHEBI:60240"/>
    </ligand>
</feature>
<keyword evidence="3" id="KW-0862">Zinc</keyword>
<dbReference type="OrthoDB" id="2633250at2"/>
<name>A0A0M3RA03_9BACI</name>
<evidence type="ECO:0000313" key="6">
    <source>
        <dbReference type="Proteomes" id="UP000067625"/>
    </source>
</evidence>
<dbReference type="PANTHER" id="PTHR10907">
    <property type="entry name" value="REGUCALCIN"/>
    <property type="match status" value="1"/>
</dbReference>
<accession>A0A0M3RA03</accession>
<dbReference type="PANTHER" id="PTHR10907:SF47">
    <property type="entry name" value="REGUCALCIN"/>
    <property type="match status" value="1"/>
</dbReference>
<proteinExistence type="inferred from homology"/>
<feature type="binding site" evidence="3">
    <location>
        <position position="98"/>
    </location>
    <ligand>
        <name>substrate</name>
    </ligand>
</feature>
<gene>
    <name evidence="5" type="ORF">AM592_12595</name>
</gene>